<keyword evidence="5" id="KW-1185">Reference proteome</keyword>
<evidence type="ECO:0000256" key="2">
    <source>
        <dbReference type="ARBA" id="ARBA00023315"/>
    </source>
</evidence>
<feature type="domain" description="N-acetyltransferase" evidence="3">
    <location>
        <begin position="1"/>
        <end position="137"/>
    </location>
</feature>
<proteinExistence type="predicted"/>
<dbReference type="AlphaFoldDB" id="A0A8G0ZXI4"/>
<keyword evidence="2" id="KW-0012">Acyltransferase</keyword>
<name>A0A8G0ZXI4_9RHOB</name>
<dbReference type="KEGG" id="nsm:JO391_15870"/>
<sequence>MEIGLTGDLEACLAIRRVVFIEEQGVSLADEVDGRDGEAEHLLALLDGAPVGTARMLVDGETGKIGRVAVLAGARGRGIGAALIRAAVERLRERGLKVAKLGAQTHAVGFYEGLGFTAFGPVYEDAGIPHRDMKLGL</sequence>
<gene>
    <name evidence="4" type="ORF">JO391_15870</name>
</gene>
<keyword evidence="1" id="KW-0808">Transferase</keyword>
<dbReference type="PANTHER" id="PTHR43877">
    <property type="entry name" value="AMINOALKYLPHOSPHONATE N-ACETYLTRANSFERASE-RELATED-RELATED"/>
    <property type="match status" value="1"/>
</dbReference>
<dbReference type="Pfam" id="PF13673">
    <property type="entry name" value="Acetyltransf_10"/>
    <property type="match status" value="1"/>
</dbReference>
<dbReference type="Gene3D" id="3.40.630.30">
    <property type="match status" value="1"/>
</dbReference>
<dbReference type="Proteomes" id="UP000826300">
    <property type="component" value="Chromosome"/>
</dbReference>
<dbReference type="EMBL" id="CP069370">
    <property type="protein sequence ID" value="QYZ72002.1"/>
    <property type="molecule type" value="Genomic_DNA"/>
</dbReference>
<dbReference type="InterPro" id="IPR016181">
    <property type="entry name" value="Acyl_CoA_acyltransferase"/>
</dbReference>
<evidence type="ECO:0000313" key="4">
    <source>
        <dbReference type="EMBL" id="QYZ72002.1"/>
    </source>
</evidence>
<dbReference type="InterPro" id="IPR050832">
    <property type="entry name" value="Bact_Acetyltransf"/>
</dbReference>
<dbReference type="GO" id="GO:0016747">
    <property type="term" value="F:acyltransferase activity, transferring groups other than amino-acyl groups"/>
    <property type="evidence" value="ECO:0007669"/>
    <property type="project" value="InterPro"/>
</dbReference>
<evidence type="ECO:0000256" key="1">
    <source>
        <dbReference type="ARBA" id="ARBA00022679"/>
    </source>
</evidence>
<organism evidence="4 5">
    <name type="scientific">Neotabrizicola shimadae</name>
    <dbReference type="NCBI Taxonomy" id="2807096"/>
    <lineage>
        <taxon>Bacteria</taxon>
        <taxon>Pseudomonadati</taxon>
        <taxon>Pseudomonadota</taxon>
        <taxon>Alphaproteobacteria</taxon>
        <taxon>Rhodobacterales</taxon>
        <taxon>Paracoccaceae</taxon>
        <taxon>Neotabrizicola</taxon>
    </lineage>
</organism>
<dbReference type="InterPro" id="IPR000182">
    <property type="entry name" value="GNAT_dom"/>
</dbReference>
<evidence type="ECO:0000313" key="5">
    <source>
        <dbReference type="Proteomes" id="UP000826300"/>
    </source>
</evidence>
<reference evidence="4" key="1">
    <citation type="submission" date="2021-02" db="EMBL/GenBank/DDBJ databases">
        <title>Rhodobacter shimadae sp. nov., an aerobic anoxygenic phototrophic bacterium isolated from a hot spring.</title>
        <authorList>
            <person name="Muramatsu S."/>
            <person name="Haruta S."/>
            <person name="Hirose S."/>
            <person name="Hanada S."/>
        </authorList>
    </citation>
    <scope>NUCLEOTIDE SEQUENCE</scope>
    <source>
        <strain evidence="4">N10</strain>
    </source>
</reference>
<dbReference type="PROSITE" id="PS51186">
    <property type="entry name" value="GNAT"/>
    <property type="match status" value="1"/>
</dbReference>
<evidence type="ECO:0000259" key="3">
    <source>
        <dbReference type="PROSITE" id="PS51186"/>
    </source>
</evidence>
<accession>A0A8G0ZXI4</accession>
<dbReference type="SUPFAM" id="SSF55729">
    <property type="entry name" value="Acyl-CoA N-acyltransferases (Nat)"/>
    <property type="match status" value="1"/>
</dbReference>
<dbReference type="CDD" id="cd04301">
    <property type="entry name" value="NAT_SF"/>
    <property type="match status" value="1"/>
</dbReference>
<protein>
    <submittedName>
        <fullName evidence="4">GNAT family N-acetyltransferase</fullName>
    </submittedName>
</protein>
<dbReference type="PANTHER" id="PTHR43877:SF2">
    <property type="entry name" value="AMINOALKYLPHOSPHONATE N-ACETYLTRANSFERASE-RELATED"/>
    <property type="match status" value="1"/>
</dbReference>